<organism evidence="2 3">
    <name type="scientific">Archaeoglobus fulgidus DSM 8774</name>
    <dbReference type="NCBI Taxonomy" id="1344584"/>
    <lineage>
        <taxon>Archaea</taxon>
        <taxon>Methanobacteriati</taxon>
        <taxon>Methanobacteriota</taxon>
        <taxon>Archaeoglobi</taxon>
        <taxon>Archaeoglobales</taxon>
        <taxon>Archaeoglobaceae</taxon>
        <taxon>Archaeoglobus</taxon>
    </lineage>
</organism>
<gene>
    <name evidence="2" type="ORF">AFULGI_00008390</name>
</gene>
<dbReference type="InterPro" id="IPR055713">
    <property type="entry name" value="DUF7289"/>
</dbReference>
<keyword evidence="1" id="KW-0812">Transmembrane</keyword>
<dbReference type="Pfam" id="PF23960">
    <property type="entry name" value="DUF7289"/>
    <property type="match status" value="1"/>
</dbReference>
<feature type="transmembrane region" description="Helical" evidence="1">
    <location>
        <begin position="12"/>
        <end position="31"/>
    </location>
</feature>
<dbReference type="EMBL" id="CP006577">
    <property type="protein sequence ID" value="AIG97634.1"/>
    <property type="molecule type" value="Genomic_DNA"/>
</dbReference>
<accession>A0A075WEV8</accession>
<evidence type="ECO:0000313" key="3">
    <source>
        <dbReference type="Proteomes" id="UP000028501"/>
    </source>
</evidence>
<protein>
    <recommendedName>
        <fullName evidence="4">Archaeal flagellin N-terminal-like domain protein</fullName>
    </recommendedName>
</protein>
<evidence type="ECO:0008006" key="4">
    <source>
        <dbReference type="Google" id="ProtNLM"/>
    </source>
</evidence>
<dbReference type="AlphaFoldDB" id="A0A075WEV8"/>
<evidence type="ECO:0000313" key="2">
    <source>
        <dbReference type="EMBL" id="AIG97634.1"/>
    </source>
</evidence>
<dbReference type="RefSeq" id="WP_048095280.1">
    <property type="nucleotide sequence ID" value="NZ_CP006577.1"/>
</dbReference>
<proteinExistence type="predicted"/>
<keyword evidence="1" id="KW-1133">Transmembrane helix</keyword>
<evidence type="ECO:0000256" key="1">
    <source>
        <dbReference type="SAM" id="Phobius"/>
    </source>
</evidence>
<dbReference type="GeneID" id="24794356"/>
<keyword evidence="1" id="KW-0472">Membrane</keyword>
<dbReference type="Proteomes" id="UP000028501">
    <property type="component" value="Chromosome"/>
</dbReference>
<name>A0A075WEV8_ARCFL</name>
<dbReference type="KEGG" id="afg:AFULGI_00008390"/>
<dbReference type="HOGENOM" id="CLU_910894_0_0_2"/>
<reference evidence="2 3" key="1">
    <citation type="submission" date="2013-07" db="EMBL/GenBank/DDBJ databases">
        <title>Genome of Archaeoglobus fulgidus.</title>
        <authorList>
            <person name="Fiebig A."/>
            <person name="Birkeland N.-K."/>
        </authorList>
    </citation>
    <scope>NUCLEOTIDE SEQUENCE [LARGE SCALE GENOMIC DNA]</scope>
    <source>
        <strain evidence="2 3">DSM 8774</strain>
    </source>
</reference>
<sequence length="305" mass="34291">MSKAVSEILGYMYIFGIVMAVLAIVFVQVNTMTEDMKRSVMSQSLEQSFKKIQYIIHSVSFGEVPSQAVEIELQGGTLTLDKSDPEFIVAFVNYTETNPSNLPCGRVPNSVPLCINLSTGRLYTACTHTGYNFSACTLNHTIGKIVYRYKDWFLTLEAGSVFSKYSNQDYSKLLYEPRILYNATLSTPGKRFLVMTIPLLDGELSIRGSGRFRFVLNEGNSNVSLISVSNLGQDFNDAYVILRGTENKDAWCRFFERSGDVFNTTLDDTKTSYRRCSNSENAMASIKLSNVHEIIVIFRQVLFST</sequence>